<reference evidence="1" key="1">
    <citation type="journal article" date="2021" name="PeerJ">
        <title>Extensive microbial diversity within the chicken gut microbiome revealed by metagenomics and culture.</title>
        <authorList>
            <person name="Gilroy R."/>
            <person name="Ravi A."/>
            <person name="Getino M."/>
            <person name="Pursley I."/>
            <person name="Horton D.L."/>
            <person name="Alikhan N.F."/>
            <person name="Baker D."/>
            <person name="Gharbi K."/>
            <person name="Hall N."/>
            <person name="Watson M."/>
            <person name="Adriaenssens E.M."/>
            <person name="Foster-Nyarko E."/>
            <person name="Jarju S."/>
            <person name="Secka A."/>
            <person name="Antonio M."/>
            <person name="Oren A."/>
            <person name="Chaudhuri R.R."/>
            <person name="La Ragione R."/>
            <person name="Hildebrand F."/>
            <person name="Pallen M.J."/>
        </authorList>
    </citation>
    <scope>NUCLEOTIDE SEQUENCE</scope>
    <source>
        <strain evidence="1">ChiHjej13B12-9602</strain>
    </source>
</reference>
<reference evidence="1" key="2">
    <citation type="submission" date="2021-09" db="EMBL/GenBank/DDBJ databases">
        <authorList>
            <person name="Gilroy R."/>
        </authorList>
    </citation>
    <scope>NUCLEOTIDE SEQUENCE</scope>
    <source>
        <strain evidence="1">ChiHjej13B12-9602</strain>
    </source>
</reference>
<dbReference type="RefSeq" id="WP_273188928.1">
    <property type="nucleotide sequence ID" value="NZ_DYUZ01000008.1"/>
</dbReference>
<gene>
    <name evidence="1" type="ORF">K8V70_02140</name>
</gene>
<name>A0A921IV83_9ACTN</name>
<comment type="caution">
    <text evidence="1">The sequence shown here is derived from an EMBL/GenBank/DDBJ whole genome shotgun (WGS) entry which is preliminary data.</text>
</comment>
<protein>
    <submittedName>
        <fullName evidence="1">Uncharacterized protein</fullName>
    </submittedName>
</protein>
<accession>A0A921IV83</accession>
<organism evidence="1 2">
    <name type="scientific">Enorma phocaeensis</name>
    <dbReference type="NCBI Taxonomy" id="1871019"/>
    <lineage>
        <taxon>Bacteria</taxon>
        <taxon>Bacillati</taxon>
        <taxon>Actinomycetota</taxon>
        <taxon>Coriobacteriia</taxon>
        <taxon>Coriobacteriales</taxon>
        <taxon>Coriobacteriaceae</taxon>
        <taxon>Enorma</taxon>
    </lineage>
</organism>
<sequence length="113" mass="12037">MAVYLPDAKVAIEIVDDPLSLPADLDAFPGYTVVTMTCAEVCDPIAFRRVAERVGAAAGIEVPPDTPETIAARKRLMRRLDKDLHLAEYARAMGISLTPTDSVPSDDGAKPAA</sequence>
<dbReference type="EMBL" id="DYUZ01000008">
    <property type="protein sequence ID" value="HJG36652.1"/>
    <property type="molecule type" value="Genomic_DNA"/>
</dbReference>
<evidence type="ECO:0000313" key="2">
    <source>
        <dbReference type="Proteomes" id="UP000753256"/>
    </source>
</evidence>
<proteinExistence type="predicted"/>
<dbReference type="AlphaFoldDB" id="A0A921IV83"/>
<evidence type="ECO:0000313" key="1">
    <source>
        <dbReference type="EMBL" id="HJG36652.1"/>
    </source>
</evidence>
<dbReference type="Proteomes" id="UP000753256">
    <property type="component" value="Unassembled WGS sequence"/>
</dbReference>